<dbReference type="GO" id="GO:0006047">
    <property type="term" value="P:UDP-N-acetylglucosamine metabolic process"/>
    <property type="evidence" value="ECO:0007669"/>
    <property type="project" value="TreeGrafter"/>
</dbReference>
<dbReference type="EMBL" id="JABAGD010000035">
    <property type="protein sequence ID" value="NMF06527.1"/>
    <property type="molecule type" value="Genomic_DNA"/>
</dbReference>
<dbReference type="Proteomes" id="UP000587880">
    <property type="component" value="Unassembled WGS sequence"/>
</dbReference>
<dbReference type="AlphaFoldDB" id="A0A7X9XQE7"/>
<dbReference type="GO" id="GO:0006002">
    <property type="term" value="P:fructose 6-phosphate metabolic process"/>
    <property type="evidence" value="ECO:0007669"/>
    <property type="project" value="TreeGrafter"/>
</dbReference>
<dbReference type="SUPFAM" id="SSF53697">
    <property type="entry name" value="SIS domain"/>
    <property type="match status" value="1"/>
</dbReference>
<dbReference type="InterPro" id="IPR024713">
    <property type="entry name" value="Fructosamine_deglycase_FrlB"/>
</dbReference>
<dbReference type="InterPro" id="IPR001347">
    <property type="entry name" value="SIS_dom"/>
</dbReference>
<comment type="caution">
    <text evidence="2">The sequence shown here is derived from an EMBL/GenBank/DDBJ whole genome shotgun (WGS) entry which is preliminary data.</text>
</comment>
<dbReference type="InterPro" id="IPR035488">
    <property type="entry name" value="FrlB_SIS"/>
</dbReference>
<dbReference type="CDD" id="cd05710">
    <property type="entry name" value="SIS_1"/>
    <property type="match status" value="1"/>
</dbReference>
<gene>
    <name evidence="2" type="ORF">HF849_17570</name>
</gene>
<dbReference type="GO" id="GO:0006487">
    <property type="term" value="P:protein N-linked glycosylation"/>
    <property type="evidence" value="ECO:0007669"/>
    <property type="project" value="TreeGrafter"/>
</dbReference>
<dbReference type="GO" id="GO:0097367">
    <property type="term" value="F:carbohydrate derivative binding"/>
    <property type="evidence" value="ECO:0007669"/>
    <property type="project" value="InterPro"/>
</dbReference>
<reference evidence="2 3" key="1">
    <citation type="submission" date="2020-04" db="EMBL/GenBank/DDBJ databases">
        <authorList>
            <person name="Hitch T.C.A."/>
            <person name="Wylensek D."/>
            <person name="Clavel T."/>
        </authorList>
    </citation>
    <scope>NUCLEOTIDE SEQUENCE [LARGE SCALE GENOMIC DNA]</scope>
    <source>
        <strain evidence="2 3">WB01_NA02</strain>
    </source>
</reference>
<feature type="domain" description="SIS" evidence="1">
    <location>
        <begin position="5"/>
        <end position="148"/>
    </location>
</feature>
<evidence type="ECO:0000313" key="3">
    <source>
        <dbReference type="Proteomes" id="UP000587880"/>
    </source>
</evidence>
<dbReference type="GO" id="GO:0004360">
    <property type="term" value="F:glutamine-fructose-6-phosphate transaminase (isomerizing) activity"/>
    <property type="evidence" value="ECO:0007669"/>
    <property type="project" value="TreeGrafter"/>
</dbReference>
<dbReference type="PANTHER" id="PTHR10937">
    <property type="entry name" value="GLUCOSAMINE--FRUCTOSE-6-PHOSPHATE AMINOTRANSFERASE, ISOMERIZING"/>
    <property type="match status" value="1"/>
</dbReference>
<sequence>MKEVISEVIKKHEKDGGIDSVYFVACGGSYAGFYPAKYLLDRESKTLKTQIYTSNEFVHAVPKSCGKNTLVIACSMRGTKETGVAVEVANATGATTIALYVEESHMTEIAQYKYKYESIALDETKVENVNSSIGLHMAFELLHQLEGYEYYKEAEEGFEIIDDIYRQAVKYCKPRAEEFAEKCKNDETIYVLGGGPSMGSAYIFSICNLMEMQWVHSPTVNTGELLHGPFEAVDKNLAMVALISEGRTRPVDIRALNFLEKYGERLFVIDAKELGINRISDKVSEFFNHLIFSSILNNVYLRELSYAKKHNYMNRRYMWKVEY</sequence>
<dbReference type="PIRSF" id="PIRSF009290">
    <property type="entry name" value="FrlB"/>
    <property type="match status" value="1"/>
</dbReference>
<organism evidence="2 3">
    <name type="scientific">Clostridium beijerinckii</name>
    <name type="common">Clostridium MP</name>
    <dbReference type="NCBI Taxonomy" id="1520"/>
    <lineage>
        <taxon>Bacteria</taxon>
        <taxon>Bacillati</taxon>
        <taxon>Bacillota</taxon>
        <taxon>Clostridia</taxon>
        <taxon>Eubacteriales</taxon>
        <taxon>Clostridiaceae</taxon>
        <taxon>Clostridium</taxon>
    </lineage>
</organism>
<dbReference type="Gene3D" id="1.10.10.2240">
    <property type="match status" value="1"/>
</dbReference>
<name>A0A7X9XQE7_CLOBE</name>
<evidence type="ECO:0000259" key="1">
    <source>
        <dbReference type="PROSITE" id="PS51464"/>
    </source>
</evidence>
<accession>A0A7X9XQE7</accession>
<dbReference type="Gene3D" id="3.40.50.10490">
    <property type="entry name" value="Glucose-6-phosphate isomerase like protein, domain 1"/>
    <property type="match status" value="1"/>
</dbReference>
<dbReference type="Gene3D" id="3.40.50.12570">
    <property type="match status" value="1"/>
</dbReference>
<evidence type="ECO:0000313" key="2">
    <source>
        <dbReference type="EMBL" id="NMF06527.1"/>
    </source>
</evidence>
<dbReference type="PROSITE" id="PS51464">
    <property type="entry name" value="SIS"/>
    <property type="match status" value="1"/>
</dbReference>
<protein>
    <submittedName>
        <fullName evidence="2">SIS domain-containing protein</fullName>
    </submittedName>
</protein>
<dbReference type="PANTHER" id="PTHR10937:SF14">
    <property type="entry name" value="FRUCTOSELYSINE 6-PHOSPHATE DEGLYCASE"/>
    <property type="match status" value="1"/>
</dbReference>
<proteinExistence type="predicted"/>
<dbReference type="InterPro" id="IPR046348">
    <property type="entry name" value="SIS_dom_sf"/>
</dbReference>